<keyword evidence="17" id="KW-1185">Reference proteome</keyword>
<comment type="cofactor">
    <cofactor evidence="15">
        <name>[2Fe-2S] cluster</name>
        <dbReference type="ChEBI" id="CHEBI:190135"/>
    </cofactor>
    <text evidence="15">Binds 1 [2Fe-2S] cluster.</text>
</comment>
<accession>A0A090BWB5</accession>
<dbReference type="PANTHER" id="PTHR10371">
    <property type="entry name" value="NADH DEHYDROGENASE UBIQUINONE FLAVOPROTEIN 2, MITOCHONDRIAL"/>
    <property type="match status" value="1"/>
</dbReference>
<dbReference type="Pfam" id="PF01257">
    <property type="entry name" value="2Fe-2S_thioredx"/>
    <property type="match status" value="1"/>
</dbReference>
<dbReference type="NCBIfam" id="TIGR01958">
    <property type="entry name" value="nuoE_fam"/>
    <property type="match status" value="1"/>
</dbReference>
<evidence type="ECO:0000256" key="3">
    <source>
        <dbReference type="ARBA" id="ARBA00019898"/>
    </source>
</evidence>
<feature type="binding site" evidence="15">
    <location>
        <position position="139"/>
    </location>
    <ligand>
        <name>[2Fe-2S] cluster</name>
        <dbReference type="ChEBI" id="CHEBI:190135"/>
    </ligand>
</feature>
<evidence type="ECO:0000256" key="14">
    <source>
        <dbReference type="ARBA" id="ARBA00047712"/>
    </source>
</evidence>
<comment type="similarity">
    <text evidence="2">Belongs to the complex I 24 kDa subunit family.</text>
</comment>
<dbReference type="Gene3D" id="3.40.30.10">
    <property type="entry name" value="Glutaredoxin"/>
    <property type="match status" value="1"/>
</dbReference>
<evidence type="ECO:0000313" key="17">
    <source>
        <dbReference type="Proteomes" id="UP000031627"/>
    </source>
</evidence>
<evidence type="ECO:0000256" key="6">
    <source>
        <dbReference type="ARBA" id="ARBA00022723"/>
    </source>
</evidence>
<evidence type="ECO:0000256" key="8">
    <source>
        <dbReference type="ARBA" id="ARBA00023014"/>
    </source>
</evidence>
<dbReference type="NCBIfam" id="NF005722">
    <property type="entry name" value="PRK07539.1-2"/>
    <property type="match status" value="1"/>
</dbReference>
<reference evidence="16 17" key="2">
    <citation type="journal article" date="2014" name="Curr. Biol.">
        <title>Symbiont-Supplemented Maternal Investment Underpinning Host's Ecological Adaptation.</title>
        <authorList>
            <person name="Kaiwa N."/>
            <person name="Hosokawa T."/>
            <person name="Nikoh N."/>
            <person name="Tanahashi M."/>
            <person name="Moriyama M."/>
            <person name="Meng X.Y."/>
            <person name="Maeda T."/>
            <person name="Yamaguchi K."/>
            <person name="Shigenobu S."/>
            <person name="Ito M."/>
            <person name="Fukatsu T."/>
        </authorList>
    </citation>
    <scope>NUCLEOTIDE SEQUENCE [LARGE SCALE GENOMIC DNA]</scope>
    <source>
        <strain evidence="16 17">UwTKB</strain>
    </source>
</reference>
<dbReference type="HOGENOM" id="CLU_054362_2_0_6"/>
<gene>
    <name evidence="16" type="primary">nuoE</name>
    <name evidence="16" type="ORF">TGUWTKB_0570</name>
</gene>
<dbReference type="GO" id="GO:0048038">
    <property type="term" value="F:quinone binding"/>
    <property type="evidence" value="ECO:0007669"/>
    <property type="project" value="UniProtKB-KW"/>
</dbReference>
<comment type="function">
    <text evidence="1">NDH-1 shuttles electrons from NADH, via FMN and iron-sulfur (Fe-S) centers, to quinones in the respiratory chain. The immediate electron acceptor for the enzyme in this species is believed to be ubiquinone. Couples the redox reaction to proton translocation (for every two electrons transferred, four hydrogen ions are translocated across the cytoplasmic membrane), and thus conserves the redox energy in a proton gradient.</text>
</comment>
<keyword evidence="5" id="KW-0874">Quinone</keyword>
<evidence type="ECO:0000256" key="2">
    <source>
        <dbReference type="ARBA" id="ARBA00010643"/>
    </source>
</evidence>
<dbReference type="PIRSF" id="PIRSF000216">
    <property type="entry name" value="NADH_DH_24kDa"/>
    <property type="match status" value="1"/>
</dbReference>
<dbReference type="STRING" id="1410383.TGUWTKB_0570"/>
<dbReference type="PANTHER" id="PTHR10371:SF3">
    <property type="entry name" value="NADH DEHYDROGENASE [UBIQUINONE] FLAVOPROTEIN 2, MITOCHONDRIAL"/>
    <property type="match status" value="1"/>
</dbReference>
<evidence type="ECO:0000256" key="10">
    <source>
        <dbReference type="ARBA" id="ARBA00026021"/>
    </source>
</evidence>
<feature type="binding site" evidence="15">
    <location>
        <position position="143"/>
    </location>
    <ligand>
        <name>[2Fe-2S] cluster</name>
        <dbReference type="ChEBI" id="CHEBI:190135"/>
    </ligand>
</feature>
<sequence length="171" mass="19521">MSNKKIPIYVFNNNESKIVLSDEEIYAIETEKKKYAHARAVVIEALKIVQKKRGWISDQAIFAISKILKISISDIEGIATFYSQIFRQPVGKHIIRYCDSVVCYINGYESIVKEITKILKIQPGETTEDGIFTLLPVCCLGNCDKSPTLMINNKTYNCVKSNQIQFLLEKY</sequence>
<dbReference type="InterPro" id="IPR002023">
    <property type="entry name" value="NuoE-like"/>
</dbReference>
<evidence type="ECO:0000313" key="16">
    <source>
        <dbReference type="EMBL" id="BAP58316.1"/>
    </source>
</evidence>
<dbReference type="Gene3D" id="1.10.10.1590">
    <property type="entry name" value="NADH-quinone oxidoreductase subunit E"/>
    <property type="match status" value="1"/>
</dbReference>
<dbReference type="InterPro" id="IPR041921">
    <property type="entry name" value="NuoE_N"/>
</dbReference>
<name>A0A090BWB5_9ENTR</name>
<evidence type="ECO:0000256" key="13">
    <source>
        <dbReference type="ARBA" id="ARBA00034078"/>
    </source>
</evidence>
<dbReference type="EMBL" id="AP014521">
    <property type="protein sequence ID" value="BAP58316.1"/>
    <property type="molecule type" value="Genomic_DNA"/>
</dbReference>
<evidence type="ECO:0000256" key="12">
    <source>
        <dbReference type="ARBA" id="ARBA00032788"/>
    </source>
</evidence>
<evidence type="ECO:0000256" key="4">
    <source>
        <dbReference type="ARBA" id="ARBA00022714"/>
    </source>
</evidence>
<organism evidence="16 17">
    <name type="scientific">Candidatus Tachikawaea gelatinosa</name>
    <dbReference type="NCBI Taxonomy" id="1410383"/>
    <lineage>
        <taxon>Bacteria</taxon>
        <taxon>Pseudomonadati</taxon>
        <taxon>Pseudomonadota</taxon>
        <taxon>Gammaproteobacteria</taxon>
        <taxon>Enterobacterales</taxon>
        <taxon>Enterobacteriaceae</taxon>
        <taxon>Candidatus Tachikawaea</taxon>
    </lineage>
</organism>
<evidence type="ECO:0000256" key="5">
    <source>
        <dbReference type="ARBA" id="ARBA00022719"/>
    </source>
</evidence>
<dbReference type="GO" id="GO:0051537">
    <property type="term" value="F:2 iron, 2 sulfur cluster binding"/>
    <property type="evidence" value="ECO:0007669"/>
    <property type="project" value="UniProtKB-KW"/>
</dbReference>
<dbReference type="GO" id="GO:0003954">
    <property type="term" value="F:NADH dehydrogenase activity"/>
    <property type="evidence" value="ECO:0007669"/>
    <property type="project" value="TreeGrafter"/>
</dbReference>
<dbReference type="AlphaFoldDB" id="A0A090BWB5"/>
<dbReference type="FunFam" id="1.10.10.1590:FF:000001">
    <property type="entry name" value="NADH-quinone oxidoreductase subunit E"/>
    <property type="match status" value="1"/>
</dbReference>
<dbReference type="Proteomes" id="UP000031627">
    <property type="component" value="Chromosome"/>
</dbReference>
<comment type="subunit">
    <text evidence="10">Composed of 13 different subunits. Subunits NuoCD, E, F, and G constitute the peripheral sector of the complex.</text>
</comment>
<proteinExistence type="inferred from homology"/>
<feature type="binding site" evidence="15">
    <location>
        <position position="103"/>
    </location>
    <ligand>
        <name>[2Fe-2S] cluster</name>
        <dbReference type="ChEBI" id="CHEBI:190135"/>
    </ligand>
</feature>
<evidence type="ECO:0000256" key="11">
    <source>
        <dbReference type="ARBA" id="ARBA00031580"/>
    </source>
</evidence>
<dbReference type="KEGG" id="sbw:TGUWTKB_0570"/>
<keyword evidence="6 15" id="KW-0479">Metal-binding</keyword>
<evidence type="ECO:0000256" key="15">
    <source>
        <dbReference type="PIRSR" id="PIRSR000216-1"/>
    </source>
</evidence>
<dbReference type="InterPro" id="IPR036249">
    <property type="entry name" value="Thioredoxin-like_sf"/>
</dbReference>
<comment type="cofactor">
    <cofactor evidence="13">
        <name>[2Fe-2S] cluster</name>
        <dbReference type="ChEBI" id="CHEBI:190135"/>
    </cofactor>
</comment>
<dbReference type="FunFam" id="3.40.30.10:FF:000015">
    <property type="entry name" value="NADH-quinone oxidoreductase subunit E"/>
    <property type="match status" value="1"/>
</dbReference>
<comment type="catalytic activity">
    <reaction evidence="14">
        <text>a quinone + NADH + 5 H(+)(in) = a quinol + NAD(+) + 4 H(+)(out)</text>
        <dbReference type="Rhea" id="RHEA:57888"/>
        <dbReference type="ChEBI" id="CHEBI:15378"/>
        <dbReference type="ChEBI" id="CHEBI:24646"/>
        <dbReference type="ChEBI" id="CHEBI:57540"/>
        <dbReference type="ChEBI" id="CHEBI:57945"/>
        <dbReference type="ChEBI" id="CHEBI:132124"/>
    </reaction>
</comment>
<dbReference type="InterPro" id="IPR042128">
    <property type="entry name" value="NuoE_dom"/>
</dbReference>
<feature type="binding site" evidence="15">
    <location>
        <position position="98"/>
    </location>
    <ligand>
        <name>[2Fe-2S] cluster</name>
        <dbReference type="ChEBI" id="CHEBI:190135"/>
    </ligand>
</feature>
<evidence type="ECO:0000256" key="1">
    <source>
        <dbReference type="ARBA" id="ARBA00002378"/>
    </source>
</evidence>
<evidence type="ECO:0000256" key="7">
    <source>
        <dbReference type="ARBA" id="ARBA00023004"/>
    </source>
</evidence>
<dbReference type="OrthoDB" id="9807941at2"/>
<keyword evidence="9" id="KW-0830">Ubiquinone</keyword>
<evidence type="ECO:0000256" key="9">
    <source>
        <dbReference type="ARBA" id="ARBA00023075"/>
    </source>
</evidence>
<protein>
    <recommendedName>
        <fullName evidence="3">NADH-quinone oxidoreductase subunit E</fullName>
    </recommendedName>
    <alternativeName>
        <fullName evidence="11">NADH dehydrogenase I subunit E</fullName>
    </alternativeName>
    <alternativeName>
        <fullName evidence="12">NDH-1 subunit E</fullName>
    </alternativeName>
</protein>
<keyword evidence="8 15" id="KW-0411">Iron-sulfur</keyword>
<keyword evidence="4 15" id="KW-0001">2Fe-2S</keyword>
<reference evidence="17" key="1">
    <citation type="submission" date="2013-11" db="EMBL/GenBank/DDBJ databases">
        <title>Symbiont-containing voluminous jelly as an extraordinary maternal gift for overwintering insect nymphs.</title>
        <authorList>
            <person name="Kaiwa N."/>
            <person name="Hosokawa T."/>
            <person name="Nikoh N."/>
            <person name="Meng X.Y."/>
            <person name="Tanahashi M."/>
            <person name="Moriyama M."/>
            <person name="Maeda T."/>
            <person name="Yamaguchi K."/>
            <person name="Shigenobu S."/>
            <person name="Ito M."/>
            <person name="Fukatsu T."/>
        </authorList>
    </citation>
    <scope>NUCLEOTIDE SEQUENCE [LARGE SCALE GENOMIC DNA]</scope>
    <source>
        <strain evidence="17">UwTKB</strain>
    </source>
</reference>
<dbReference type="RefSeq" id="WP_041062343.1">
    <property type="nucleotide sequence ID" value="NZ_AP014521.1"/>
</dbReference>
<dbReference type="GO" id="GO:0046872">
    <property type="term" value="F:metal ion binding"/>
    <property type="evidence" value="ECO:0007669"/>
    <property type="project" value="UniProtKB-KW"/>
</dbReference>
<dbReference type="SUPFAM" id="SSF52833">
    <property type="entry name" value="Thioredoxin-like"/>
    <property type="match status" value="1"/>
</dbReference>
<keyword evidence="7 15" id="KW-0408">Iron</keyword>
<dbReference type="CDD" id="cd03064">
    <property type="entry name" value="TRX_Fd_NuoE"/>
    <property type="match status" value="1"/>
</dbReference>